<feature type="DNA-binding region" description="H-T-H motif" evidence="2">
    <location>
        <begin position="31"/>
        <end position="50"/>
    </location>
</feature>
<dbReference type="InterPro" id="IPR009057">
    <property type="entry name" value="Homeodomain-like_sf"/>
</dbReference>
<dbReference type="SUPFAM" id="SSF46689">
    <property type="entry name" value="Homeodomain-like"/>
    <property type="match status" value="1"/>
</dbReference>
<feature type="domain" description="HTH tetR-type" evidence="3">
    <location>
        <begin position="8"/>
        <end position="68"/>
    </location>
</feature>
<dbReference type="RefSeq" id="WP_106933409.1">
    <property type="nucleotide sequence ID" value="NZ_PYFT01000001.1"/>
</dbReference>
<dbReference type="PRINTS" id="PR00455">
    <property type="entry name" value="HTHTETR"/>
</dbReference>
<evidence type="ECO:0000256" key="2">
    <source>
        <dbReference type="PROSITE-ProRule" id="PRU00335"/>
    </source>
</evidence>
<name>A0A2T2YP02_9BACT</name>
<evidence type="ECO:0000256" key="1">
    <source>
        <dbReference type="ARBA" id="ARBA00023125"/>
    </source>
</evidence>
<sequence length="207" mass="23833">MVKKLKDQSTEQRILEAAKTVFIHKGMAGARMQDIADEAGINKAMLHYYFRSKEKLFEVIFREAVGRFLPKLNAIIAMDSSLFEKIHVFCREYISVLTENPYIPLFVVNEANKQSHAFLSSMMGSQKPNLPALINQIEEEVKKGIIHPISPAQLLLNMMSMCIFPFLGRPIWNFLSGMDELQFNFLMQQRKEEVATFIISSIKKQKE</sequence>
<dbReference type="SUPFAM" id="SSF48498">
    <property type="entry name" value="Tetracyclin repressor-like, C-terminal domain"/>
    <property type="match status" value="1"/>
</dbReference>
<dbReference type="Pfam" id="PF00440">
    <property type="entry name" value="TetR_N"/>
    <property type="match status" value="1"/>
</dbReference>
<organism evidence="4 5">
    <name type="scientific">Adhaeribacter arboris</name>
    <dbReference type="NCBI Taxonomy" id="2072846"/>
    <lineage>
        <taxon>Bacteria</taxon>
        <taxon>Pseudomonadati</taxon>
        <taxon>Bacteroidota</taxon>
        <taxon>Cytophagia</taxon>
        <taxon>Cytophagales</taxon>
        <taxon>Hymenobacteraceae</taxon>
        <taxon>Adhaeribacter</taxon>
    </lineage>
</organism>
<dbReference type="PROSITE" id="PS50977">
    <property type="entry name" value="HTH_TETR_2"/>
    <property type="match status" value="1"/>
</dbReference>
<evidence type="ECO:0000259" key="3">
    <source>
        <dbReference type="PROSITE" id="PS50977"/>
    </source>
</evidence>
<evidence type="ECO:0000313" key="5">
    <source>
        <dbReference type="Proteomes" id="UP000240357"/>
    </source>
</evidence>
<dbReference type="InterPro" id="IPR036271">
    <property type="entry name" value="Tet_transcr_reg_TetR-rel_C_sf"/>
</dbReference>
<keyword evidence="1 2" id="KW-0238">DNA-binding</keyword>
<protein>
    <submittedName>
        <fullName evidence="4">TetR/AcrR family transcriptional regulator</fullName>
    </submittedName>
</protein>
<dbReference type="PANTHER" id="PTHR30328">
    <property type="entry name" value="TRANSCRIPTIONAL REPRESSOR"/>
    <property type="match status" value="1"/>
</dbReference>
<dbReference type="OrthoDB" id="9789566at2"/>
<dbReference type="PANTHER" id="PTHR30328:SF54">
    <property type="entry name" value="HTH-TYPE TRANSCRIPTIONAL REPRESSOR SCO4008"/>
    <property type="match status" value="1"/>
</dbReference>
<dbReference type="GO" id="GO:0003677">
    <property type="term" value="F:DNA binding"/>
    <property type="evidence" value="ECO:0007669"/>
    <property type="project" value="UniProtKB-UniRule"/>
</dbReference>
<reference evidence="4 5" key="1">
    <citation type="submission" date="2018-03" db="EMBL/GenBank/DDBJ databases">
        <title>Adhaeribacter sp. HMF7605 Genome sequencing and assembly.</title>
        <authorList>
            <person name="Kang H."/>
            <person name="Kang J."/>
            <person name="Cha I."/>
            <person name="Kim H."/>
            <person name="Joh K."/>
        </authorList>
    </citation>
    <scope>NUCLEOTIDE SEQUENCE [LARGE SCALE GENOMIC DNA]</scope>
    <source>
        <strain evidence="4 5">HMF7605</strain>
    </source>
</reference>
<gene>
    <name evidence="4" type="ORF">AHMF7605_09375</name>
</gene>
<dbReference type="Gene3D" id="1.10.357.10">
    <property type="entry name" value="Tetracycline Repressor, domain 2"/>
    <property type="match status" value="1"/>
</dbReference>
<dbReference type="InterPro" id="IPR001647">
    <property type="entry name" value="HTH_TetR"/>
</dbReference>
<evidence type="ECO:0000313" key="4">
    <source>
        <dbReference type="EMBL" id="PSR57235.1"/>
    </source>
</evidence>
<dbReference type="EMBL" id="PYFT01000001">
    <property type="protein sequence ID" value="PSR57235.1"/>
    <property type="molecule type" value="Genomic_DNA"/>
</dbReference>
<keyword evidence="5" id="KW-1185">Reference proteome</keyword>
<dbReference type="AlphaFoldDB" id="A0A2T2YP02"/>
<proteinExistence type="predicted"/>
<comment type="caution">
    <text evidence="4">The sequence shown here is derived from an EMBL/GenBank/DDBJ whole genome shotgun (WGS) entry which is preliminary data.</text>
</comment>
<accession>A0A2T2YP02</accession>
<dbReference type="InterPro" id="IPR050109">
    <property type="entry name" value="HTH-type_TetR-like_transc_reg"/>
</dbReference>
<dbReference type="Proteomes" id="UP000240357">
    <property type="component" value="Unassembled WGS sequence"/>
</dbReference>